<comment type="caution">
    <text evidence="1">The sequence shown here is derived from an EMBL/GenBank/DDBJ whole genome shotgun (WGS) entry which is preliminary data.</text>
</comment>
<dbReference type="EMBL" id="JAYGHG010000036">
    <property type="protein sequence ID" value="MEA5583177.1"/>
    <property type="molecule type" value="Genomic_DNA"/>
</dbReference>
<sequence length="553" mass="59737">MPERKSNLLIPVVGATVLLAGSVATYLYFQGPSGDSSGALGSAKLVPATAVMATYITTDSQAWEKLEEFGTPEAQKIVAEGLAAFQEDVFSEGNISYEQDLKPWIGGVMLAIIPPNPTTVAQSNQAKQSKTGVLMVVGIKDKVKALSFANKLKAEKEITVEESDYKGETITAVTQNGRQTYSAILNNDYLVLSGEKLAVENAIETFQGEPSFASQEGRNKILTANADMKNILAQVYIPDYADMMEKLVAASPQNRQLPPQTLQQFKQVKSLVARVGVDDQGVRMRAIANLDPELNKLEYQPTPAKIIGQLPLDTLGMISGNNISRSWSAIVEQSQDDPQFNQILQLLRGQLNFVDIDLEQDVFGWMDQEFAFATIPSNPGILPNLGVGGALLLGTSDRQTASATLTKLDNLAKTQQINVTKTKIDGKDVTEWQLRGQRALLSHGWLNQDTLFLAVGGSVAEAIATNNTPKLDSSDTFKTVTGSLPQSNAGYFYIDVAKTTSLINSVAPQGKPLPPELNTVLNSIHGFGVTATSPDKFTTELEMLLALKPKTAE</sequence>
<keyword evidence="2" id="KW-1185">Reference proteome</keyword>
<evidence type="ECO:0000313" key="2">
    <source>
        <dbReference type="Proteomes" id="UP001302120"/>
    </source>
</evidence>
<dbReference type="Pfam" id="PF11832">
    <property type="entry name" value="DUF3352"/>
    <property type="match status" value="1"/>
</dbReference>
<evidence type="ECO:0000313" key="1">
    <source>
        <dbReference type="EMBL" id="MEA5583177.1"/>
    </source>
</evidence>
<proteinExistence type="predicted"/>
<accession>A0ABU5UHZ1</accession>
<organism evidence="1 2">
    <name type="scientific">Nodularia harveyana UHCC-0300</name>
    <dbReference type="NCBI Taxonomy" id="2974287"/>
    <lineage>
        <taxon>Bacteria</taxon>
        <taxon>Bacillati</taxon>
        <taxon>Cyanobacteriota</taxon>
        <taxon>Cyanophyceae</taxon>
        <taxon>Nostocales</taxon>
        <taxon>Nodulariaceae</taxon>
        <taxon>Nodularia</taxon>
    </lineage>
</organism>
<dbReference type="RefSeq" id="WP_323197479.1">
    <property type="nucleotide sequence ID" value="NZ_JAYGHG010000036.1"/>
</dbReference>
<name>A0ABU5UHZ1_9CYAN</name>
<reference evidence="1 2" key="1">
    <citation type="submission" date="2023-12" db="EMBL/GenBank/DDBJ databases">
        <title>Baltic Sea Cyanobacteria.</title>
        <authorList>
            <person name="Delbaje E."/>
            <person name="Fewer D.P."/>
            <person name="Shishido T.K."/>
        </authorList>
    </citation>
    <scope>NUCLEOTIDE SEQUENCE [LARGE SCALE GENOMIC DNA]</scope>
    <source>
        <strain evidence="1 2">UHCC-0300</strain>
    </source>
</reference>
<gene>
    <name evidence="1" type="ORF">VB620_17740</name>
</gene>
<dbReference type="InterPro" id="IPR021787">
    <property type="entry name" value="DUF3352"/>
</dbReference>
<protein>
    <submittedName>
        <fullName evidence="1">DUF3352 domain-containing protein</fullName>
    </submittedName>
</protein>
<dbReference type="Proteomes" id="UP001302120">
    <property type="component" value="Unassembled WGS sequence"/>
</dbReference>